<protein>
    <submittedName>
        <fullName evidence="3">Sirohydrochlorin chelatase</fullName>
    </submittedName>
</protein>
<keyword evidence="1" id="KW-0479">Metal-binding</keyword>
<dbReference type="InterPro" id="IPR002762">
    <property type="entry name" value="CbiX-like"/>
</dbReference>
<comment type="caution">
    <text evidence="3">The sequence shown here is derived from an EMBL/GenBank/DDBJ whole genome shotgun (WGS) entry which is preliminary data.</text>
</comment>
<sequence>MTPLPDDAVAATIVLLAHGSPDPRHAHGIEALAARVAVLDPGREVRIAYLDHHGPTPGHSGHVLSVAGADRDVVVVPALLSRAFHVEVDVPDAAAALATAYGRRVLLADALGPDAAIGEAIGELLRRDRPSADGVVVYVAGSSRRAAVDELLAAIAAGVPPGPHYAFATLDDYKPLDDAVGHLNGGAQVVGVSAMLAEGVLRDRMVARCRADGIPFVGGVLGDTDAVARLVLARAAAAR</sequence>
<dbReference type="Proteomes" id="UP001501475">
    <property type="component" value="Unassembled WGS sequence"/>
</dbReference>
<evidence type="ECO:0000313" key="3">
    <source>
        <dbReference type="EMBL" id="GAA1752193.1"/>
    </source>
</evidence>
<dbReference type="RefSeq" id="WP_344063080.1">
    <property type="nucleotide sequence ID" value="NZ_BAAAPN010000028.1"/>
</dbReference>
<keyword evidence="2" id="KW-0456">Lyase</keyword>
<dbReference type="SUPFAM" id="SSF53800">
    <property type="entry name" value="Chelatase"/>
    <property type="match status" value="1"/>
</dbReference>
<proteinExistence type="predicted"/>
<name>A0ABN2KB61_9MICO</name>
<dbReference type="EMBL" id="BAAAPN010000028">
    <property type="protein sequence ID" value="GAA1752193.1"/>
    <property type="molecule type" value="Genomic_DNA"/>
</dbReference>
<dbReference type="PANTHER" id="PTHR33542:SF5">
    <property type="entry name" value="FERROCHELATASE CHE1"/>
    <property type="match status" value="1"/>
</dbReference>
<gene>
    <name evidence="3" type="ORF">GCM10009810_10360</name>
</gene>
<keyword evidence="4" id="KW-1185">Reference proteome</keyword>
<evidence type="ECO:0000256" key="1">
    <source>
        <dbReference type="ARBA" id="ARBA00022723"/>
    </source>
</evidence>
<accession>A0ABN2KB61</accession>
<dbReference type="Gene3D" id="3.40.50.1400">
    <property type="match status" value="1"/>
</dbReference>
<reference evidence="3 4" key="1">
    <citation type="journal article" date="2019" name="Int. J. Syst. Evol. Microbiol.">
        <title>The Global Catalogue of Microorganisms (GCM) 10K type strain sequencing project: providing services to taxonomists for standard genome sequencing and annotation.</title>
        <authorList>
            <consortium name="The Broad Institute Genomics Platform"/>
            <consortium name="The Broad Institute Genome Sequencing Center for Infectious Disease"/>
            <person name="Wu L."/>
            <person name="Ma J."/>
        </authorList>
    </citation>
    <scope>NUCLEOTIDE SEQUENCE [LARGE SCALE GENOMIC DNA]</scope>
    <source>
        <strain evidence="3 4">JCM 15591</strain>
    </source>
</reference>
<dbReference type="Pfam" id="PF01903">
    <property type="entry name" value="CbiX"/>
    <property type="match status" value="1"/>
</dbReference>
<organism evidence="3 4">
    <name type="scientific">Nostocoides vanveenii</name>
    <dbReference type="NCBI Taxonomy" id="330835"/>
    <lineage>
        <taxon>Bacteria</taxon>
        <taxon>Bacillati</taxon>
        <taxon>Actinomycetota</taxon>
        <taxon>Actinomycetes</taxon>
        <taxon>Micrococcales</taxon>
        <taxon>Intrasporangiaceae</taxon>
        <taxon>Nostocoides</taxon>
    </lineage>
</organism>
<dbReference type="InterPro" id="IPR050963">
    <property type="entry name" value="Sirohydro_Cobaltochel/CbiX"/>
</dbReference>
<evidence type="ECO:0000313" key="4">
    <source>
        <dbReference type="Proteomes" id="UP001501475"/>
    </source>
</evidence>
<evidence type="ECO:0000256" key="2">
    <source>
        <dbReference type="ARBA" id="ARBA00023239"/>
    </source>
</evidence>
<dbReference type="CDD" id="cd03416">
    <property type="entry name" value="CbiX_SirB_N"/>
    <property type="match status" value="1"/>
</dbReference>
<dbReference type="PANTHER" id="PTHR33542">
    <property type="entry name" value="SIROHYDROCHLORIN FERROCHELATASE, CHLOROPLASTIC"/>
    <property type="match status" value="1"/>
</dbReference>